<comment type="caution">
    <text evidence="1">The sequence shown here is derived from an EMBL/GenBank/DDBJ whole genome shotgun (WGS) entry which is preliminary data.</text>
</comment>
<keyword evidence="2" id="KW-1185">Reference proteome</keyword>
<accession>A0ACA9M3Z8</accession>
<gene>
    <name evidence="1" type="ORF">ACOLOM_LOCUS5123</name>
</gene>
<reference evidence="1" key="1">
    <citation type="submission" date="2021-06" db="EMBL/GenBank/DDBJ databases">
        <authorList>
            <person name="Kallberg Y."/>
            <person name="Tangrot J."/>
            <person name="Rosling A."/>
        </authorList>
    </citation>
    <scope>NUCLEOTIDE SEQUENCE</scope>
    <source>
        <strain evidence="1">CL356</strain>
    </source>
</reference>
<proteinExistence type="predicted"/>
<evidence type="ECO:0000313" key="2">
    <source>
        <dbReference type="Proteomes" id="UP000789525"/>
    </source>
</evidence>
<evidence type="ECO:0000313" key="1">
    <source>
        <dbReference type="EMBL" id="CAG8558222.1"/>
    </source>
</evidence>
<name>A0ACA9M3Z8_9GLOM</name>
<organism evidence="1 2">
    <name type="scientific">Acaulospora colombiana</name>
    <dbReference type="NCBI Taxonomy" id="27376"/>
    <lineage>
        <taxon>Eukaryota</taxon>
        <taxon>Fungi</taxon>
        <taxon>Fungi incertae sedis</taxon>
        <taxon>Mucoromycota</taxon>
        <taxon>Glomeromycotina</taxon>
        <taxon>Glomeromycetes</taxon>
        <taxon>Diversisporales</taxon>
        <taxon>Acaulosporaceae</taxon>
        <taxon>Acaulospora</taxon>
    </lineage>
</organism>
<dbReference type="EMBL" id="CAJVPT010009083">
    <property type="protein sequence ID" value="CAG8558222.1"/>
    <property type="molecule type" value="Genomic_DNA"/>
</dbReference>
<protein>
    <submittedName>
        <fullName evidence="1">10669_t:CDS:1</fullName>
    </submittedName>
</protein>
<dbReference type="Proteomes" id="UP000789525">
    <property type="component" value="Unassembled WGS sequence"/>
</dbReference>
<sequence>MGQRRKDSSEYDNIRMSYPCKLTGCKVSTEQVAHLGWWYKLRRPKMAKSKTQPRPLHRPTHKASAKVLPSSMTSHKLFPSNITLNITVCVLWMLPLTLHTPAVAHFGPIRLLPHPKQAKDKQATEESAIEQLPQEHEDPTIPGTSLSFHFTHQIALESRLLPVNCLTLTFHVIVVTTGPPPLGHSQSGRQNIPGIDHCAYSICVVYEMLKDSGVSLALRSVSANSYNKWQLYTIVCILDIEPKNEFGIKINPSASLDQLRTEIIEERSRLLNGIKPADLTLHRVDIQGAKKIEELKGTLIELKDKEPLRPILSVIEVYPSPPPVDTVHVAVLLSSHKSYPEALLPIPFSPEQSDGIKGLKKFESNLRRTFQDFFNYDVQLPLWAPDSGPNSVHIANLNIPAISHDPSLLLHNLGRPSHDVKLVDRVNRLDSFVIRQGQARPVYFLKAFGVMGQFRRLKTITSENEDTALTENRETAARRFLLILYVRMFVFRVFLECAADTPSGITEDHKARWLLIQVAPKTLLKMPEVFLKMIHLAGRASYDYLRAAIASEHIDVHHLLAERKPVDLFCVLDEAQALTHEFLDCFLSDTEPQHPRPILHEIIIDWEMVFPNLIFSGTGVSMRDVETDLSCAVAKEGPPLRSTITEVAGFDDKVDQRAYLEQYFLPGLWDTPVGQEIAARIGYWLHGRFVCATSL</sequence>